<evidence type="ECO:0000256" key="4">
    <source>
        <dbReference type="ARBA" id="ARBA00023002"/>
    </source>
</evidence>
<dbReference type="InterPro" id="IPR009010">
    <property type="entry name" value="Asp_de-COase-like_dom_sf"/>
</dbReference>
<dbReference type="PROSITE" id="PS51669">
    <property type="entry name" value="4FE4S_MOW_BIS_MGD"/>
    <property type="match status" value="1"/>
</dbReference>
<sequence>MTNFIDKISNLNLSRRNFIKASTAAAAILPLAGCGNTLMRTSADNIATMEERWITAACWHNCGGRCLNKALVVDGVVLRQKGDDTHPDSPNYPQQRACIRGRSQRQQVFGADRLKYPMRRKNWAPGGGKKELRGNDEWVRISWDEALDAISGEIKRIKEEKGNRALFADSANVSKVLSLYGGCVSHWGTTSRGNWTYTPDVIGYSPESNSGINDRLDMRNCDTVIMFGMNPAWSSAGNPAYNFMQVKNAGAEFIAVDPYYNDTYALLDAEWIPCRPVTDTALLLGIAHTLLQEDNPTTNPLIDWEFLKKNTIGFDAESMPEGSDSKENFKDYVLGTYDGIPKTAEWASESTGVEPNRIRYLARALNKNKKVAILTGWASARTHNTDNLPQLFMTIGAMTGHMGKSGHMCGISCHSRAGNGGAMLVAPGSNGLPAVKNPVDDSFNDTEMWKAIVDGQYNFTGQQKYLKSETRKIDIGLIYHELSSKLQTRAGMTKGIEAHRKVDLVVSHSQFLTTNSKYADFVLPVTTEWEKPGGLLTGNREILIMYSQITKPMYECQDDQWIAKELAKRLGVDPTKAFPIDYTQQFFNQIAGATTTNEDGVTKEPLVTITAADIAEWKVKGKPQQGRIGLKEFQEKGIYQIERKVGDNYGFIAFKDFRDDPVAKPRKNSASGKMEIYSQVLANTINNMGYSKIKAVPTHIPPVEGYEETFKDWKGKVKGDYPYQVINPHYLRRSHSVFDNVQWLRETWPNPVFISAKDAQEKGIVDGNTVLLTSKHGKTLRTALVTERFMPGIVGLLHGSWVDMDEKTGIDTGGADNILNGPLTSGQGVSGWNSCVVNIEKYSDAPLTPDVNKSQRIIF</sequence>
<keyword evidence="4" id="KW-0560">Oxidoreductase</keyword>
<keyword evidence="5" id="KW-0408">Iron</keyword>
<dbReference type="GO" id="GO:0030288">
    <property type="term" value="C:outer membrane-bounded periplasmic space"/>
    <property type="evidence" value="ECO:0007669"/>
    <property type="project" value="TreeGrafter"/>
</dbReference>
<evidence type="ECO:0000259" key="7">
    <source>
        <dbReference type="PROSITE" id="PS51669"/>
    </source>
</evidence>
<dbReference type="SMART" id="SM00926">
    <property type="entry name" value="Molybdop_Fe4S4"/>
    <property type="match status" value="1"/>
</dbReference>
<dbReference type="Pfam" id="PF01568">
    <property type="entry name" value="Molydop_binding"/>
    <property type="match status" value="1"/>
</dbReference>
<comment type="similarity">
    <text evidence="1">Belongs to the prokaryotic molybdopterin-containing oxidoreductase family.</text>
</comment>
<dbReference type="InterPro" id="IPR006963">
    <property type="entry name" value="Mopterin_OxRdtase_4Fe-4S_dom"/>
</dbReference>
<keyword evidence="2" id="KW-0479">Metal-binding</keyword>
<dbReference type="SUPFAM" id="SSF50692">
    <property type="entry name" value="ADC-like"/>
    <property type="match status" value="1"/>
</dbReference>
<dbReference type="Pfam" id="PF00384">
    <property type="entry name" value="Molybdopterin"/>
    <property type="match status" value="1"/>
</dbReference>
<dbReference type="InterPro" id="IPR006311">
    <property type="entry name" value="TAT_signal"/>
</dbReference>
<keyword evidence="3" id="KW-0732">Signal</keyword>
<evidence type="ECO:0000313" key="9">
    <source>
        <dbReference type="Proteomes" id="UP000298460"/>
    </source>
</evidence>
<feature type="domain" description="4Fe-4S Mo/W bis-MGD-type" evidence="7">
    <location>
        <begin position="51"/>
        <end position="112"/>
    </location>
</feature>
<dbReference type="GO" id="GO:0030151">
    <property type="term" value="F:molybdenum ion binding"/>
    <property type="evidence" value="ECO:0007669"/>
    <property type="project" value="TreeGrafter"/>
</dbReference>
<dbReference type="GO" id="GO:0051536">
    <property type="term" value="F:iron-sulfur cluster binding"/>
    <property type="evidence" value="ECO:0007669"/>
    <property type="project" value="UniProtKB-KW"/>
</dbReference>
<dbReference type="InterPro" id="IPR006656">
    <property type="entry name" value="Mopterin_OxRdtase"/>
</dbReference>
<accession>A0A4Z0RCC6</accession>
<reference evidence="8 9" key="1">
    <citation type="submission" date="2019-03" db="EMBL/GenBank/DDBJ databases">
        <title>Draft Genome Sequence of Desulfosporosinus fructosivorans Strain 63.6F, Isolated from Marine Sediment in the Baltic Sea.</title>
        <authorList>
            <person name="Hausmann B."/>
            <person name="Vandieken V."/>
            <person name="Pjevac P."/>
            <person name="Schreck K."/>
            <person name="Herbold C.W."/>
            <person name="Loy A."/>
        </authorList>
    </citation>
    <scope>NUCLEOTIDE SEQUENCE [LARGE SCALE GENOMIC DNA]</scope>
    <source>
        <strain evidence="8 9">63.6F</strain>
    </source>
</reference>
<evidence type="ECO:0000313" key="8">
    <source>
        <dbReference type="EMBL" id="TGE40104.1"/>
    </source>
</evidence>
<evidence type="ECO:0000256" key="6">
    <source>
        <dbReference type="ARBA" id="ARBA00023014"/>
    </source>
</evidence>
<dbReference type="GO" id="GO:0043546">
    <property type="term" value="F:molybdopterin cofactor binding"/>
    <property type="evidence" value="ECO:0007669"/>
    <property type="project" value="InterPro"/>
</dbReference>
<dbReference type="NCBIfam" id="TIGR01409">
    <property type="entry name" value="TAT_signal_seq"/>
    <property type="match status" value="1"/>
</dbReference>
<dbReference type="GO" id="GO:0016491">
    <property type="term" value="F:oxidoreductase activity"/>
    <property type="evidence" value="ECO:0007669"/>
    <property type="project" value="UniProtKB-KW"/>
</dbReference>
<dbReference type="SUPFAM" id="SSF53706">
    <property type="entry name" value="Formate dehydrogenase/DMSO reductase, domains 1-3"/>
    <property type="match status" value="1"/>
</dbReference>
<dbReference type="OrthoDB" id="219031at2"/>
<dbReference type="GO" id="GO:0009055">
    <property type="term" value="F:electron transfer activity"/>
    <property type="evidence" value="ECO:0007669"/>
    <property type="project" value="TreeGrafter"/>
</dbReference>
<dbReference type="InterPro" id="IPR006657">
    <property type="entry name" value="MoPterin_dinucl-bd_dom"/>
</dbReference>
<dbReference type="PROSITE" id="PS51318">
    <property type="entry name" value="TAT"/>
    <property type="match status" value="1"/>
</dbReference>
<dbReference type="Gene3D" id="2.20.25.90">
    <property type="entry name" value="ADC-like domains"/>
    <property type="match status" value="1"/>
</dbReference>
<keyword evidence="6" id="KW-0411">Iron-sulfur</keyword>
<dbReference type="Proteomes" id="UP000298460">
    <property type="component" value="Unassembled WGS sequence"/>
</dbReference>
<dbReference type="PANTHER" id="PTHR43742">
    <property type="entry name" value="TRIMETHYLAMINE-N-OXIDE REDUCTASE"/>
    <property type="match status" value="1"/>
</dbReference>
<proteinExistence type="inferred from homology"/>
<dbReference type="Gene3D" id="3.40.50.740">
    <property type="match status" value="2"/>
</dbReference>
<dbReference type="EMBL" id="SPQQ01000001">
    <property type="protein sequence ID" value="TGE40104.1"/>
    <property type="molecule type" value="Genomic_DNA"/>
</dbReference>
<dbReference type="InterPro" id="IPR050612">
    <property type="entry name" value="Prok_Mopterin_Oxidored"/>
</dbReference>
<dbReference type="PANTHER" id="PTHR43742:SF3">
    <property type="entry name" value="DIMETHYL SULFOXIDE REDUCTASE DMSA"/>
    <property type="match status" value="1"/>
</dbReference>
<keyword evidence="9" id="KW-1185">Reference proteome</keyword>
<dbReference type="Gene3D" id="2.40.40.20">
    <property type="match status" value="1"/>
</dbReference>
<evidence type="ECO:0000256" key="2">
    <source>
        <dbReference type="ARBA" id="ARBA00022723"/>
    </source>
</evidence>
<organism evidence="8 9">
    <name type="scientific">Desulfosporosinus fructosivorans</name>
    <dbReference type="NCBI Taxonomy" id="2018669"/>
    <lineage>
        <taxon>Bacteria</taxon>
        <taxon>Bacillati</taxon>
        <taxon>Bacillota</taxon>
        <taxon>Clostridia</taxon>
        <taxon>Eubacteriales</taxon>
        <taxon>Desulfitobacteriaceae</taxon>
        <taxon>Desulfosporosinus</taxon>
    </lineage>
</organism>
<gene>
    <name evidence="8" type="ORF">E4K67_03780</name>
</gene>
<dbReference type="Pfam" id="PF04879">
    <property type="entry name" value="Molybdop_Fe4S4"/>
    <property type="match status" value="1"/>
</dbReference>
<dbReference type="AlphaFoldDB" id="A0A4Z0RCC6"/>
<name>A0A4Z0RCC6_9FIRM</name>
<dbReference type="GO" id="GO:0009061">
    <property type="term" value="P:anaerobic respiration"/>
    <property type="evidence" value="ECO:0007669"/>
    <property type="project" value="TreeGrafter"/>
</dbReference>
<dbReference type="Gene3D" id="3.40.228.10">
    <property type="entry name" value="Dimethylsulfoxide Reductase, domain 2"/>
    <property type="match status" value="1"/>
</dbReference>
<dbReference type="RefSeq" id="WP_135545037.1">
    <property type="nucleotide sequence ID" value="NZ_SPQQ01000001.1"/>
</dbReference>
<evidence type="ECO:0000256" key="5">
    <source>
        <dbReference type="ARBA" id="ARBA00023004"/>
    </source>
</evidence>
<evidence type="ECO:0000256" key="1">
    <source>
        <dbReference type="ARBA" id="ARBA00010312"/>
    </source>
</evidence>
<evidence type="ECO:0000256" key="3">
    <source>
        <dbReference type="ARBA" id="ARBA00022729"/>
    </source>
</evidence>
<comment type="caution">
    <text evidence="8">The sequence shown here is derived from an EMBL/GenBank/DDBJ whole genome shotgun (WGS) entry which is preliminary data.</text>
</comment>
<protein>
    <submittedName>
        <fullName evidence="8">Twin-arginine translocation signal domain-containing protein</fullName>
    </submittedName>
</protein>
<dbReference type="InterPro" id="IPR019546">
    <property type="entry name" value="TAT_signal_bac_arc"/>
</dbReference>